<name>A0ABD0LIB6_9CAEN</name>
<gene>
    <name evidence="2" type="ORF">BaRGS_00009835</name>
</gene>
<evidence type="ECO:0000313" key="3">
    <source>
        <dbReference type="Proteomes" id="UP001519460"/>
    </source>
</evidence>
<protein>
    <recommendedName>
        <fullName evidence="4">Deleted in azoospermia-associated protein 2</fullName>
    </recommendedName>
</protein>
<accession>A0ABD0LIB6</accession>
<feature type="region of interest" description="Disordered" evidence="1">
    <location>
        <begin position="1"/>
        <end position="31"/>
    </location>
</feature>
<evidence type="ECO:0008006" key="4">
    <source>
        <dbReference type="Google" id="ProtNLM"/>
    </source>
</evidence>
<evidence type="ECO:0000256" key="1">
    <source>
        <dbReference type="SAM" id="MobiDB-lite"/>
    </source>
</evidence>
<evidence type="ECO:0000313" key="2">
    <source>
        <dbReference type="EMBL" id="KAK7499026.1"/>
    </source>
</evidence>
<keyword evidence="3" id="KW-1185">Reference proteome</keyword>
<dbReference type="AlphaFoldDB" id="A0ABD0LIB6"/>
<dbReference type="Proteomes" id="UP001519460">
    <property type="component" value="Unassembled WGS sequence"/>
</dbReference>
<reference evidence="2 3" key="1">
    <citation type="journal article" date="2023" name="Sci. Data">
        <title>Genome assembly of the Korean intertidal mud-creeper Batillaria attramentaria.</title>
        <authorList>
            <person name="Patra A.K."/>
            <person name="Ho P.T."/>
            <person name="Jun S."/>
            <person name="Lee S.J."/>
            <person name="Kim Y."/>
            <person name="Won Y.J."/>
        </authorList>
    </citation>
    <scope>NUCLEOTIDE SEQUENCE [LARGE SCALE GENOMIC DNA]</scope>
    <source>
        <strain evidence="2">Wonlab-2016</strain>
    </source>
</reference>
<organism evidence="2 3">
    <name type="scientific">Batillaria attramentaria</name>
    <dbReference type="NCBI Taxonomy" id="370345"/>
    <lineage>
        <taxon>Eukaryota</taxon>
        <taxon>Metazoa</taxon>
        <taxon>Spiralia</taxon>
        <taxon>Lophotrochozoa</taxon>
        <taxon>Mollusca</taxon>
        <taxon>Gastropoda</taxon>
        <taxon>Caenogastropoda</taxon>
        <taxon>Sorbeoconcha</taxon>
        <taxon>Cerithioidea</taxon>
        <taxon>Batillariidae</taxon>
        <taxon>Batillaria</taxon>
    </lineage>
</organism>
<comment type="caution">
    <text evidence="2">The sequence shown here is derived from an EMBL/GenBank/DDBJ whole genome shotgun (WGS) entry which is preliminary data.</text>
</comment>
<sequence>MQSPSDPVYPTLQPSRDQPPPYATGSATYVGMPPPGSPTFVAMQPPGSATYGGMPPPPGSPTFVVMQPPGSATYVGMPSSGSPKCGVVVM</sequence>
<proteinExistence type="predicted"/>
<dbReference type="EMBL" id="JACVVK020000047">
    <property type="protein sequence ID" value="KAK7499026.1"/>
    <property type="molecule type" value="Genomic_DNA"/>
</dbReference>